<organism evidence="1 2">
    <name type="scientific">Candidatus Portnoybacteria bacterium CG_4_8_14_3_um_filter_44_10</name>
    <dbReference type="NCBI Taxonomy" id="1974802"/>
    <lineage>
        <taxon>Bacteria</taxon>
        <taxon>Candidatus Portnoyibacteriota</taxon>
    </lineage>
</organism>
<reference evidence="2" key="1">
    <citation type="submission" date="2017-09" db="EMBL/GenBank/DDBJ databases">
        <title>Depth-based differentiation of microbial function through sediment-hosted aquifers and enrichment of novel symbionts in the deep terrestrial subsurface.</title>
        <authorList>
            <person name="Probst A.J."/>
            <person name="Ladd B."/>
            <person name="Jarett J.K."/>
            <person name="Geller-Mcgrath D.E."/>
            <person name="Sieber C.M.K."/>
            <person name="Emerson J.B."/>
            <person name="Anantharaman K."/>
            <person name="Thomas B.C."/>
            <person name="Malmstrom R."/>
            <person name="Stieglmeier M."/>
            <person name="Klingl A."/>
            <person name="Woyke T."/>
            <person name="Ryan C.M."/>
            <person name="Banfield J.F."/>
        </authorList>
    </citation>
    <scope>NUCLEOTIDE SEQUENCE [LARGE SCALE GENOMIC DNA]</scope>
</reference>
<sequence>MAPVPKTPTEPMTFEKYGKNIIYHSFFKIPKNLNFQKEVPLPKDLKKYLDNPLRDRTITNPLVIAKPQRFKENLYREIAAWEYSISDFRKMNAEEMILAAVKITCSKLEYGFLEENKFKQEYGRRIYIDDNFHFGIGDCDKYADLTTTIFNFIKSYNPGLKNVYLLHGDLGGNLYTEHMWVAILIVQENSLILSHIDPTFYDIGRQSPKKLLADDDWYITLKNDIFKACFYRELGGGDLSNLSHAYDIFEEKYNNIADRKPREEILENMNFIAFRMAITGQPQVALQKNA</sequence>
<dbReference type="EMBL" id="PFGX01000039">
    <property type="protein sequence ID" value="PIW75546.1"/>
    <property type="molecule type" value="Genomic_DNA"/>
</dbReference>
<proteinExistence type="predicted"/>
<evidence type="ECO:0008006" key="3">
    <source>
        <dbReference type="Google" id="ProtNLM"/>
    </source>
</evidence>
<dbReference type="Proteomes" id="UP000231280">
    <property type="component" value="Unassembled WGS sequence"/>
</dbReference>
<protein>
    <recommendedName>
        <fullName evidence="3">Transglutaminase-like domain-containing protein</fullName>
    </recommendedName>
</protein>
<accession>A0A2M7IG90</accession>
<dbReference type="AlphaFoldDB" id="A0A2M7IG90"/>
<name>A0A2M7IG90_9BACT</name>
<comment type="caution">
    <text evidence="1">The sequence shown here is derived from an EMBL/GenBank/DDBJ whole genome shotgun (WGS) entry which is preliminary data.</text>
</comment>
<evidence type="ECO:0000313" key="2">
    <source>
        <dbReference type="Proteomes" id="UP000231280"/>
    </source>
</evidence>
<gene>
    <name evidence="1" type="ORF">CO002_01405</name>
</gene>
<evidence type="ECO:0000313" key="1">
    <source>
        <dbReference type="EMBL" id="PIW75546.1"/>
    </source>
</evidence>